<evidence type="ECO:0000256" key="7">
    <source>
        <dbReference type="ARBA" id="ARBA00023136"/>
    </source>
</evidence>
<feature type="transmembrane region" description="Helical" evidence="9">
    <location>
        <begin position="12"/>
        <end position="33"/>
    </location>
</feature>
<keyword evidence="6" id="KW-0238">DNA-binding</keyword>
<keyword evidence="8" id="KW-0804">Transcription</keyword>
<evidence type="ECO:0000256" key="5">
    <source>
        <dbReference type="ARBA" id="ARBA00023015"/>
    </source>
</evidence>
<dbReference type="STRING" id="334253.SAMN04487943_10355"/>
<feature type="transmembrane region" description="Helical" evidence="9">
    <location>
        <begin position="295"/>
        <end position="317"/>
    </location>
</feature>
<accession>A0A1I4JMC3</accession>
<feature type="domain" description="HTH araC/xylS-type" evidence="10">
    <location>
        <begin position="663"/>
        <end position="761"/>
    </location>
</feature>
<keyword evidence="5" id="KW-0805">Transcription regulation</keyword>
<keyword evidence="2" id="KW-1003">Cell membrane</keyword>
<reference evidence="12" key="1">
    <citation type="submission" date="2016-10" db="EMBL/GenBank/DDBJ databases">
        <authorList>
            <person name="Varghese N."/>
            <person name="Submissions S."/>
        </authorList>
    </citation>
    <scope>NUCLEOTIDE SEQUENCE [LARGE SCALE GENOMIC DNA]</scope>
    <source>
        <strain evidence="12">CGMCC 1.4250</strain>
    </source>
</reference>
<organism evidence="11 12">
    <name type="scientific">Gracilibacillus orientalis</name>
    <dbReference type="NCBI Taxonomy" id="334253"/>
    <lineage>
        <taxon>Bacteria</taxon>
        <taxon>Bacillati</taxon>
        <taxon>Bacillota</taxon>
        <taxon>Bacilli</taxon>
        <taxon>Bacillales</taxon>
        <taxon>Bacillaceae</taxon>
        <taxon>Gracilibacillus</taxon>
    </lineage>
</organism>
<evidence type="ECO:0000313" key="11">
    <source>
        <dbReference type="EMBL" id="SFL67699.1"/>
    </source>
</evidence>
<dbReference type="AlphaFoldDB" id="A0A1I4JMC3"/>
<evidence type="ECO:0000256" key="6">
    <source>
        <dbReference type="ARBA" id="ARBA00023125"/>
    </source>
</evidence>
<name>A0A1I4JMC3_9BACI</name>
<evidence type="ECO:0000256" key="1">
    <source>
        <dbReference type="ARBA" id="ARBA00004651"/>
    </source>
</evidence>
<keyword evidence="4 9" id="KW-1133">Transmembrane helix</keyword>
<evidence type="ECO:0000256" key="3">
    <source>
        <dbReference type="ARBA" id="ARBA00022692"/>
    </source>
</evidence>
<evidence type="ECO:0000256" key="4">
    <source>
        <dbReference type="ARBA" id="ARBA00022989"/>
    </source>
</evidence>
<dbReference type="Pfam" id="PF12833">
    <property type="entry name" value="HTH_18"/>
    <property type="match status" value="1"/>
</dbReference>
<proteinExistence type="predicted"/>
<dbReference type="SUPFAM" id="SSF46689">
    <property type="entry name" value="Homeodomain-like"/>
    <property type="match status" value="2"/>
</dbReference>
<protein>
    <submittedName>
        <fullName evidence="11">Transcriptional regulator, AraC family</fullName>
    </submittedName>
</protein>
<dbReference type="InterPro" id="IPR033479">
    <property type="entry name" value="dCache_1"/>
</dbReference>
<sequence length="767" mass="88944">MKKLSTQHYFKLIAFLVILSTVPVIITGGLSFWQSSKAIVDYSNDEKKQNIYQIQTNVEQVLQYIDLSTTYFVRSAQTQEFVKEDMNGRSFSNFHKLRKDLNHLQTIDTGIEDVILVSFDKRWLINNDGLVNLDNKTYEQINKNYLSIPEKSAWLMEEADQIQLPNATKKSCSHYINLVKKLPILSSQPEGLISVIVPTCELTEIMAQSNDSESFIILDENNQTIAHSNAEYTGEDGYIPKNLFNKIDRNELEGQFEYKINGTDFKISYQSSEYNDWTYLSLVKLSDLHMKSSSIGWLTVLIVSILLIISLCIAFIGSKVLYKPIKKLKSVIDSSSEGKAVSENATNEFDLIETHIEKILNQNHLLERRVQSQVTQLKQLFMIRLLQGKVTSSELPLKVKSFNYNQDWTGLTIFSLKLDEIDQDKFNKNDQDLILFAINNLIEDLIPSQERFTPVVINDSQSTLIITKCDNEADYTHIINQKVKIIQTKVMELFHLSVSIGISNRYKELEDSNIAFKESKEALKYRLKMGESSIIFYENLNRRYSSVAPYPTAIKNKTFDAIKLSDKEQAVSELSKFFDYLDRNDIHHQQLEIILSRFLYELYELKELLGANVEDFQSTDMITYYQNLNSIEAIHDWVSGQLIIPLIESIDAKDDSKNKKISDKMIRIIHEDYDKDISLDVIAAELHYNPNYLSSIFQKETGYSFSEYLLRYRLNKAKEWLTTTNMSVKEIAERLKYNNSQNFIRSFRRMEEITPGKYRARYKSKEA</sequence>
<evidence type="ECO:0000256" key="8">
    <source>
        <dbReference type="ARBA" id="ARBA00023163"/>
    </source>
</evidence>
<dbReference type="InterPro" id="IPR009057">
    <property type="entry name" value="Homeodomain-like_sf"/>
</dbReference>
<dbReference type="GO" id="GO:0043565">
    <property type="term" value="F:sequence-specific DNA binding"/>
    <property type="evidence" value="ECO:0007669"/>
    <property type="project" value="InterPro"/>
</dbReference>
<dbReference type="Gene3D" id="3.30.450.20">
    <property type="entry name" value="PAS domain"/>
    <property type="match status" value="1"/>
</dbReference>
<dbReference type="PANTHER" id="PTHR43280:SF10">
    <property type="entry name" value="REGULATORY PROTEIN POCR"/>
    <property type="match status" value="1"/>
</dbReference>
<dbReference type="InterPro" id="IPR018060">
    <property type="entry name" value="HTH_AraC"/>
</dbReference>
<evidence type="ECO:0000256" key="2">
    <source>
        <dbReference type="ARBA" id="ARBA00022475"/>
    </source>
</evidence>
<keyword evidence="12" id="KW-1185">Reference proteome</keyword>
<dbReference type="PANTHER" id="PTHR43280">
    <property type="entry name" value="ARAC-FAMILY TRANSCRIPTIONAL REGULATOR"/>
    <property type="match status" value="1"/>
</dbReference>
<dbReference type="GO" id="GO:0003700">
    <property type="term" value="F:DNA-binding transcription factor activity"/>
    <property type="evidence" value="ECO:0007669"/>
    <property type="project" value="InterPro"/>
</dbReference>
<gene>
    <name evidence="11" type="ORF">SAMN04487943_10355</name>
</gene>
<evidence type="ECO:0000313" key="12">
    <source>
        <dbReference type="Proteomes" id="UP000198565"/>
    </source>
</evidence>
<dbReference type="Proteomes" id="UP000198565">
    <property type="component" value="Unassembled WGS sequence"/>
</dbReference>
<dbReference type="Gene3D" id="1.10.10.60">
    <property type="entry name" value="Homeodomain-like"/>
    <property type="match status" value="2"/>
</dbReference>
<keyword evidence="7 9" id="KW-0472">Membrane</keyword>
<dbReference type="GO" id="GO:0005886">
    <property type="term" value="C:plasma membrane"/>
    <property type="evidence" value="ECO:0007669"/>
    <property type="project" value="UniProtKB-SubCell"/>
</dbReference>
<evidence type="ECO:0000256" key="9">
    <source>
        <dbReference type="SAM" id="Phobius"/>
    </source>
</evidence>
<dbReference type="PROSITE" id="PS01124">
    <property type="entry name" value="HTH_ARAC_FAMILY_2"/>
    <property type="match status" value="1"/>
</dbReference>
<dbReference type="SMART" id="SM00342">
    <property type="entry name" value="HTH_ARAC"/>
    <property type="match status" value="1"/>
</dbReference>
<keyword evidence="3 9" id="KW-0812">Transmembrane</keyword>
<dbReference type="EMBL" id="FOTR01000003">
    <property type="protein sequence ID" value="SFL67699.1"/>
    <property type="molecule type" value="Genomic_DNA"/>
</dbReference>
<dbReference type="OrthoDB" id="1975037at2"/>
<comment type="subcellular location">
    <subcellularLocation>
        <location evidence="1">Cell membrane</location>
        <topology evidence="1">Multi-pass membrane protein</topology>
    </subcellularLocation>
</comment>
<evidence type="ECO:0000259" key="10">
    <source>
        <dbReference type="PROSITE" id="PS01124"/>
    </source>
</evidence>
<dbReference type="Pfam" id="PF02743">
    <property type="entry name" value="dCache_1"/>
    <property type="match status" value="1"/>
</dbReference>
<dbReference type="RefSeq" id="WP_091482537.1">
    <property type="nucleotide sequence ID" value="NZ_FOTR01000003.1"/>
</dbReference>